<gene>
    <name evidence="5" type="ORF">A2Z67_05400</name>
</gene>
<organism evidence="5 6">
    <name type="scientific">Candidatus Woesebacteria bacterium RBG_13_36_22</name>
    <dbReference type="NCBI Taxonomy" id="1802478"/>
    <lineage>
        <taxon>Bacteria</taxon>
        <taxon>Candidatus Woeseibacteriota</taxon>
    </lineage>
</organism>
<dbReference type="CDD" id="cd02012">
    <property type="entry name" value="TPP_TK"/>
    <property type="match status" value="1"/>
</dbReference>
<evidence type="ECO:0000256" key="3">
    <source>
        <dbReference type="ARBA" id="ARBA00023052"/>
    </source>
</evidence>
<evidence type="ECO:0000256" key="2">
    <source>
        <dbReference type="ARBA" id="ARBA00007131"/>
    </source>
</evidence>
<feature type="domain" description="Transketolase N-terminal" evidence="4">
    <location>
        <begin position="12"/>
        <end position="267"/>
    </location>
</feature>
<keyword evidence="3" id="KW-0786">Thiamine pyrophosphate</keyword>
<dbReference type="Proteomes" id="UP000176939">
    <property type="component" value="Unassembled WGS sequence"/>
</dbReference>
<accession>A0A1F7WZG9</accession>
<name>A0A1F7WZG9_9BACT</name>
<comment type="cofactor">
    <cofactor evidence="1">
        <name>thiamine diphosphate</name>
        <dbReference type="ChEBI" id="CHEBI:58937"/>
    </cofactor>
</comment>
<protein>
    <submittedName>
        <fullName evidence="5">Transketolase</fullName>
    </submittedName>
</protein>
<dbReference type="AlphaFoldDB" id="A0A1F7WZG9"/>
<dbReference type="InterPro" id="IPR029061">
    <property type="entry name" value="THDP-binding"/>
</dbReference>
<dbReference type="Gene3D" id="3.40.50.970">
    <property type="match status" value="1"/>
</dbReference>
<dbReference type="SUPFAM" id="SSF52518">
    <property type="entry name" value="Thiamin diphosphate-binding fold (THDP-binding)"/>
    <property type="match status" value="1"/>
</dbReference>
<dbReference type="InterPro" id="IPR005474">
    <property type="entry name" value="Transketolase_N"/>
</dbReference>
<evidence type="ECO:0000259" key="4">
    <source>
        <dbReference type="Pfam" id="PF00456"/>
    </source>
</evidence>
<comment type="caution">
    <text evidence="5">The sequence shown here is derived from an EMBL/GenBank/DDBJ whole genome shotgun (WGS) entry which is preliminary data.</text>
</comment>
<evidence type="ECO:0000256" key="1">
    <source>
        <dbReference type="ARBA" id="ARBA00001964"/>
    </source>
</evidence>
<proteinExistence type="inferred from homology"/>
<dbReference type="PANTHER" id="PTHR47514">
    <property type="entry name" value="TRANSKETOLASE N-TERMINAL SECTION-RELATED"/>
    <property type="match status" value="1"/>
</dbReference>
<evidence type="ECO:0000313" key="6">
    <source>
        <dbReference type="Proteomes" id="UP000176939"/>
    </source>
</evidence>
<comment type="similarity">
    <text evidence="2">Belongs to the transketolase family.</text>
</comment>
<dbReference type="EMBL" id="MGFQ01000058">
    <property type="protein sequence ID" value="OGM08043.1"/>
    <property type="molecule type" value="Genomic_DNA"/>
</dbReference>
<dbReference type="PANTHER" id="PTHR47514:SF1">
    <property type="entry name" value="TRANSKETOLASE N-TERMINAL SECTION-RELATED"/>
    <property type="match status" value="1"/>
</dbReference>
<reference evidence="5 6" key="1">
    <citation type="journal article" date="2016" name="Nat. Commun.">
        <title>Thousands of microbial genomes shed light on interconnected biogeochemical processes in an aquifer system.</title>
        <authorList>
            <person name="Anantharaman K."/>
            <person name="Brown C.T."/>
            <person name="Hug L.A."/>
            <person name="Sharon I."/>
            <person name="Castelle C.J."/>
            <person name="Probst A.J."/>
            <person name="Thomas B.C."/>
            <person name="Singh A."/>
            <person name="Wilkins M.J."/>
            <person name="Karaoz U."/>
            <person name="Brodie E.L."/>
            <person name="Williams K.H."/>
            <person name="Hubbard S.S."/>
            <person name="Banfield J.F."/>
        </authorList>
    </citation>
    <scope>NUCLEOTIDE SEQUENCE [LARGE SCALE GENOMIC DNA]</scope>
</reference>
<sequence>MPKLSTAQLEEIATKVRKDTLKMLYEARSGHTAGSLGLVEVFVSLYFSIMQHDPTNPDWEERDRLFLSNGHTCPALYTTMAHANYFDKSLLKTYSKLGSKLQGHPEKSRLPGIEITSGPLGSGLSEAVGYAFAARHDDKRFRNYCITSDAEHDEGNHWEGVAVASKYSLSNLTVFVDRNNIQIDGFTEDIMPLDPLAEKYRAFNWNVFEIDGHNFEAIIGAVQNARSEYQRPTAIICKTIAGKGVSFMEGRYEWHGKVPNKEELQLALKELSEKNI</sequence>
<dbReference type="Pfam" id="PF00456">
    <property type="entry name" value="Transketolase_N"/>
    <property type="match status" value="1"/>
</dbReference>
<evidence type="ECO:0000313" key="5">
    <source>
        <dbReference type="EMBL" id="OGM08043.1"/>
    </source>
</evidence>